<feature type="compositionally biased region" description="Basic residues" evidence="1">
    <location>
        <begin position="106"/>
        <end position="116"/>
    </location>
</feature>
<proteinExistence type="predicted"/>
<reference evidence="2 3" key="1">
    <citation type="journal article" date="2019" name="Syst. Appl. Microbiol.">
        <title>Characterization of Bifidobacterium species in feaces of the Egyptian fruit bat: Description of B. vespertilionis sp. nov. and B. rousetti sp. nov.</title>
        <authorList>
            <person name="Modesto M."/>
            <person name="Satti M."/>
            <person name="Watanabe K."/>
            <person name="Puglisi E."/>
            <person name="Morelli L."/>
            <person name="Huang C.-H."/>
            <person name="Liou J.-S."/>
            <person name="Miyashita M."/>
            <person name="Tamura T."/>
            <person name="Saito S."/>
            <person name="Mori K."/>
            <person name="Huang L."/>
            <person name="Sciavilla P."/>
            <person name="Sandri C."/>
            <person name="Spiezio C."/>
            <person name="Vitali F."/>
            <person name="Cavalieri D."/>
            <person name="Perpetuini G."/>
            <person name="Tofalo R."/>
            <person name="Bonetti A."/>
            <person name="Arita M."/>
            <person name="Mattarelli P."/>
        </authorList>
    </citation>
    <scope>NUCLEOTIDE SEQUENCE [LARGE SCALE GENOMIC DNA]</scope>
    <source>
        <strain evidence="2 3">RST19</strain>
    </source>
</reference>
<dbReference type="EMBL" id="RZUG01000018">
    <property type="protein sequence ID" value="KAA8824227.1"/>
    <property type="molecule type" value="Genomic_DNA"/>
</dbReference>
<evidence type="ECO:0000313" key="2">
    <source>
        <dbReference type="EMBL" id="KAA8824227.1"/>
    </source>
</evidence>
<feature type="compositionally biased region" description="Polar residues" evidence="1">
    <location>
        <begin position="154"/>
        <end position="173"/>
    </location>
</feature>
<comment type="caution">
    <text evidence="2">The sequence shown here is derived from an EMBL/GenBank/DDBJ whole genome shotgun (WGS) entry which is preliminary data.</text>
</comment>
<feature type="region of interest" description="Disordered" evidence="1">
    <location>
        <begin position="96"/>
        <end position="173"/>
    </location>
</feature>
<dbReference type="Proteomes" id="UP000326251">
    <property type="component" value="Unassembled WGS sequence"/>
</dbReference>
<accession>A0A5J5E4U0</accession>
<name>A0A5J5E4U0_9BIFI</name>
<evidence type="ECO:0000256" key="1">
    <source>
        <dbReference type="SAM" id="MobiDB-lite"/>
    </source>
</evidence>
<gene>
    <name evidence="2" type="ORF">EMO92_08880</name>
</gene>
<protein>
    <submittedName>
        <fullName evidence="2">Uncharacterized protein</fullName>
    </submittedName>
</protein>
<feature type="compositionally biased region" description="Polar residues" evidence="1">
    <location>
        <begin position="133"/>
        <end position="142"/>
    </location>
</feature>
<evidence type="ECO:0000313" key="3">
    <source>
        <dbReference type="Proteomes" id="UP000326251"/>
    </source>
</evidence>
<organism evidence="2 3">
    <name type="scientific">Bifidobacterium reuteri</name>
    <dbReference type="NCBI Taxonomy" id="983706"/>
    <lineage>
        <taxon>Bacteria</taxon>
        <taxon>Bacillati</taxon>
        <taxon>Actinomycetota</taxon>
        <taxon>Actinomycetes</taxon>
        <taxon>Bifidobacteriales</taxon>
        <taxon>Bifidobacteriaceae</taxon>
        <taxon>Bifidobacterium</taxon>
    </lineage>
</organism>
<dbReference type="AlphaFoldDB" id="A0A5J5E4U0"/>
<sequence length="331" mass="35667">MTWFMVDDGVYDAPQTEDVPLAALGLWVKAGSYVGRQMRDKDYDGTFDMRRLRKLGGTPKLVAECLAAGLFTQTDTGVYAIVQAANLCKFAGGADLSGKRSEAGRKGGKASGRARRSKAEANATAPHDVDGETSASSKTEANASRLLEAKGTIPNLSDPLTSPNPSGPESKQTVSIAEIEARAMLDPFATAWSLYPKHTGSPDRARIAWQAVTDGTAVTPQATPEALLAAVTRYQKAVRDGDANPQFVKGMGRWLEEGGYLDWLPKPPKPRYTWGICDEQWLQEHILSQVPEGSFEGSIVGTFWANVKAGGDPEQAAERVVKELTRKGRPS</sequence>
<dbReference type="RefSeq" id="WP_150335844.1">
    <property type="nucleotide sequence ID" value="NZ_RZUG01000018.1"/>
</dbReference>